<dbReference type="Pfam" id="PF00059">
    <property type="entry name" value="Lectin_C"/>
    <property type="match status" value="1"/>
</dbReference>
<accession>A0AAN8XP35</accession>
<proteinExistence type="predicted"/>
<dbReference type="SUPFAM" id="SSF56436">
    <property type="entry name" value="C-type lectin-like"/>
    <property type="match status" value="1"/>
</dbReference>
<organism evidence="2 3">
    <name type="scientific">Halocaridina rubra</name>
    <name type="common">Hawaiian red shrimp</name>
    <dbReference type="NCBI Taxonomy" id="373956"/>
    <lineage>
        <taxon>Eukaryota</taxon>
        <taxon>Metazoa</taxon>
        <taxon>Ecdysozoa</taxon>
        <taxon>Arthropoda</taxon>
        <taxon>Crustacea</taxon>
        <taxon>Multicrustacea</taxon>
        <taxon>Malacostraca</taxon>
        <taxon>Eumalacostraca</taxon>
        <taxon>Eucarida</taxon>
        <taxon>Decapoda</taxon>
        <taxon>Pleocyemata</taxon>
        <taxon>Caridea</taxon>
        <taxon>Atyoidea</taxon>
        <taxon>Atyidae</taxon>
        <taxon>Halocaridina</taxon>
    </lineage>
</organism>
<feature type="non-terminal residue" evidence="2">
    <location>
        <position position="1"/>
    </location>
</feature>
<dbReference type="CDD" id="cd00037">
    <property type="entry name" value="CLECT"/>
    <property type="match status" value="1"/>
</dbReference>
<dbReference type="Proteomes" id="UP001381693">
    <property type="component" value="Unassembled WGS sequence"/>
</dbReference>
<dbReference type="InterPro" id="IPR016186">
    <property type="entry name" value="C-type_lectin-like/link_sf"/>
</dbReference>
<dbReference type="AlphaFoldDB" id="A0AAN8XP35"/>
<dbReference type="InterPro" id="IPR016187">
    <property type="entry name" value="CTDL_fold"/>
</dbReference>
<dbReference type="InterPro" id="IPR001304">
    <property type="entry name" value="C-type_lectin-like"/>
</dbReference>
<protein>
    <recommendedName>
        <fullName evidence="1">C-type lectin domain-containing protein</fullName>
    </recommendedName>
</protein>
<gene>
    <name evidence="2" type="ORF">SK128_009388</name>
</gene>
<evidence type="ECO:0000313" key="3">
    <source>
        <dbReference type="Proteomes" id="UP001381693"/>
    </source>
</evidence>
<name>A0AAN8XP35_HALRR</name>
<evidence type="ECO:0000259" key="1">
    <source>
        <dbReference type="PROSITE" id="PS50041"/>
    </source>
</evidence>
<sequence length="163" mass="18381">CGGACKIHPKCFIFTWDRIHRNCSLLDPLQQPFTTEAAPTTLRTYTSTTPFGKRIFRTPNFVSWTSANASCTSQGGRLHIPPDITAAQYCRLLYSVDVYWIGVHRLTTSSSWLDMNGQVYIPNLTWYPGEPNNLSGQYFMIVYYGNIADVADTYGNYIGVCEV</sequence>
<keyword evidence="3" id="KW-1185">Reference proteome</keyword>
<reference evidence="2 3" key="1">
    <citation type="submission" date="2023-11" db="EMBL/GenBank/DDBJ databases">
        <title>Halocaridina rubra genome assembly.</title>
        <authorList>
            <person name="Smith C."/>
        </authorList>
    </citation>
    <scope>NUCLEOTIDE SEQUENCE [LARGE SCALE GENOMIC DNA]</scope>
    <source>
        <strain evidence="2">EP-1</strain>
        <tissue evidence="2">Whole</tissue>
    </source>
</reference>
<dbReference type="Gene3D" id="3.10.100.10">
    <property type="entry name" value="Mannose-Binding Protein A, subunit A"/>
    <property type="match status" value="1"/>
</dbReference>
<comment type="caution">
    <text evidence="2">The sequence shown here is derived from an EMBL/GenBank/DDBJ whole genome shotgun (WGS) entry which is preliminary data.</text>
</comment>
<evidence type="ECO:0000313" key="2">
    <source>
        <dbReference type="EMBL" id="KAK7086231.1"/>
    </source>
</evidence>
<feature type="domain" description="C-type lectin" evidence="1">
    <location>
        <begin position="63"/>
        <end position="162"/>
    </location>
</feature>
<dbReference type="PROSITE" id="PS50041">
    <property type="entry name" value="C_TYPE_LECTIN_2"/>
    <property type="match status" value="1"/>
</dbReference>
<dbReference type="SMART" id="SM00034">
    <property type="entry name" value="CLECT"/>
    <property type="match status" value="1"/>
</dbReference>
<dbReference type="EMBL" id="JAXCGZ010000287">
    <property type="protein sequence ID" value="KAK7086231.1"/>
    <property type="molecule type" value="Genomic_DNA"/>
</dbReference>